<keyword evidence="3" id="KW-1185">Reference proteome</keyword>
<protein>
    <submittedName>
        <fullName evidence="2">Uncharacterized protein</fullName>
    </submittedName>
</protein>
<accession>A0A1A9AC86</accession>
<sequence>MTYQQIFDEALGAPPPTSVDLDGIMVREARRGRLRRLGAYGTAAGAVVAVAVGIGVVVTDRPAVTMPGIVAASSSEAPGDEANKARVRSAMLAAIDREVPGLRWVPDAEHKNMADWSGPTVTDPSWPVSWFSHQSASGWIGAGLAVRGDIRARFSIEISMPKAGQSTEDLTCSGAARACETSRGPNGERIRRVDVDGRRTLPDKPPTPTVSRWVEVFCPDGTQVRVSAVSSSAEFLLTVPEMTAIGLDPALTPR</sequence>
<organism evidence="2 3">
    <name type="scientific">Micromonospora narathiwatensis</name>
    <dbReference type="NCBI Taxonomy" id="299146"/>
    <lineage>
        <taxon>Bacteria</taxon>
        <taxon>Bacillati</taxon>
        <taxon>Actinomycetota</taxon>
        <taxon>Actinomycetes</taxon>
        <taxon>Micromonosporales</taxon>
        <taxon>Micromonosporaceae</taxon>
        <taxon>Micromonospora</taxon>
    </lineage>
</organism>
<dbReference type="Proteomes" id="UP000198765">
    <property type="component" value="Chromosome I"/>
</dbReference>
<feature type="transmembrane region" description="Helical" evidence="1">
    <location>
        <begin position="37"/>
        <end position="58"/>
    </location>
</feature>
<proteinExistence type="predicted"/>
<evidence type="ECO:0000313" key="2">
    <source>
        <dbReference type="EMBL" id="SBT53716.1"/>
    </source>
</evidence>
<dbReference type="EMBL" id="LT594324">
    <property type="protein sequence ID" value="SBT53716.1"/>
    <property type="molecule type" value="Genomic_DNA"/>
</dbReference>
<dbReference type="AlphaFoldDB" id="A0A1A9AC86"/>
<keyword evidence="1" id="KW-1133">Transmembrane helix</keyword>
<keyword evidence="1" id="KW-0812">Transmembrane</keyword>
<evidence type="ECO:0000256" key="1">
    <source>
        <dbReference type="SAM" id="Phobius"/>
    </source>
</evidence>
<dbReference type="PATRIC" id="fig|299146.4.peg.5080"/>
<evidence type="ECO:0000313" key="3">
    <source>
        <dbReference type="Proteomes" id="UP000198765"/>
    </source>
</evidence>
<name>A0A1A9AC86_9ACTN</name>
<keyword evidence="1" id="KW-0472">Membrane</keyword>
<dbReference type="OrthoDB" id="3387006at2"/>
<gene>
    <name evidence="2" type="ORF">GA0070621_4920</name>
</gene>
<dbReference type="RefSeq" id="WP_091200107.1">
    <property type="nucleotide sequence ID" value="NZ_LT594324.1"/>
</dbReference>
<reference evidence="2 3" key="1">
    <citation type="submission" date="2016-06" db="EMBL/GenBank/DDBJ databases">
        <authorList>
            <person name="Kjaerup R.B."/>
            <person name="Dalgaard T.S."/>
            <person name="Juul-Madsen H.R."/>
        </authorList>
    </citation>
    <scope>NUCLEOTIDE SEQUENCE [LARGE SCALE GENOMIC DNA]</scope>
    <source>
        <strain evidence="2 3">DSM 45248</strain>
    </source>
</reference>